<dbReference type="InterPro" id="IPR050259">
    <property type="entry name" value="SDR"/>
</dbReference>
<dbReference type="PANTHER" id="PTHR42879">
    <property type="entry name" value="3-OXOACYL-(ACYL-CARRIER-PROTEIN) REDUCTASE"/>
    <property type="match status" value="1"/>
</dbReference>
<name>A0A402CXL9_9BACT</name>
<dbReference type="EMBL" id="AP025739">
    <property type="protein sequence ID" value="BDI32240.1"/>
    <property type="molecule type" value="Genomic_DNA"/>
</dbReference>
<keyword evidence="10" id="KW-1185">Reference proteome</keyword>
<keyword evidence="7" id="KW-0276">Fatty acid metabolism</keyword>
<evidence type="ECO:0000256" key="7">
    <source>
        <dbReference type="RuleBase" id="RU366074"/>
    </source>
</evidence>
<evidence type="ECO:0000256" key="6">
    <source>
        <dbReference type="ARBA" id="ARBA00048508"/>
    </source>
</evidence>
<dbReference type="CDD" id="cd05333">
    <property type="entry name" value="BKR_SDR_c"/>
    <property type="match status" value="1"/>
</dbReference>
<evidence type="ECO:0000256" key="4">
    <source>
        <dbReference type="ARBA" id="ARBA00022857"/>
    </source>
</evidence>
<comment type="similarity">
    <text evidence="2 7">Belongs to the short-chain dehydrogenases/reductases (SDR) family.</text>
</comment>
<accession>A0A402CXL9</accession>
<dbReference type="GO" id="GO:0051287">
    <property type="term" value="F:NAD binding"/>
    <property type="evidence" value="ECO:0007669"/>
    <property type="project" value="UniProtKB-UniRule"/>
</dbReference>
<dbReference type="PROSITE" id="PS00061">
    <property type="entry name" value="ADH_SHORT"/>
    <property type="match status" value="1"/>
</dbReference>
<protein>
    <recommendedName>
        <fullName evidence="3 7">3-oxoacyl-[acyl-carrier-protein] reductase</fullName>
        <ecNumber evidence="3 7">1.1.1.100</ecNumber>
    </recommendedName>
</protein>
<comment type="function">
    <text evidence="7">Catalyzes the NADPH-dependent reduction of beta-ketoacyl-ACP substrates to beta-hydroxyacyl-ACP products, the first reductive step in the elongation cycle of fatty acid biosynthesis.</text>
</comment>
<dbReference type="NCBIfam" id="NF005559">
    <property type="entry name" value="PRK07231.1"/>
    <property type="match status" value="1"/>
</dbReference>
<dbReference type="PRINTS" id="PR00080">
    <property type="entry name" value="SDRFAMILY"/>
</dbReference>
<evidence type="ECO:0000313" key="10">
    <source>
        <dbReference type="Proteomes" id="UP000287394"/>
    </source>
</evidence>
<dbReference type="InterPro" id="IPR057326">
    <property type="entry name" value="KR_dom"/>
</dbReference>
<dbReference type="GO" id="GO:0006633">
    <property type="term" value="P:fatty acid biosynthetic process"/>
    <property type="evidence" value="ECO:0007669"/>
    <property type="project" value="UniProtKB-UniPathway"/>
</dbReference>
<evidence type="ECO:0000313" key="9">
    <source>
        <dbReference type="EMBL" id="BDI32240.1"/>
    </source>
</evidence>
<dbReference type="InterPro" id="IPR036291">
    <property type="entry name" value="NAD(P)-bd_dom_sf"/>
</dbReference>
<evidence type="ECO:0000256" key="5">
    <source>
        <dbReference type="ARBA" id="ARBA00023002"/>
    </source>
</evidence>
<dbReference type="NCBIfam" id="NF009466">
    <property type="entry name" value="PRK12826.1-2"/>
    <property type="match status" value="1"/>
</dbReference>
<dbReference type="Gene3D" id="3.40.50.720">
    <property type="entry name" value="NAD(P)-binding Rossmann-like Domain"/>
    <property type="match status" value="1"/>
</dbReference>
<sequence length="256" mass="26275">MALDLTMSLEGRNAIVTGMSKGGGGIGRAIALALAELGANVAVTGGSSAAAAEAVAAEIEALGRKAIAAQCDVSNASQVENLMSQVLTTWGSLDIVVNNAGVTKDGLVMRMSEEDWDLVLDINLKGAFLMTKAALKPMMKQRSGKIINISSVIGLIANPGQANYSASKAGLIGFTRTVAKEVATRNIQINAVAPGFIETAMTDALNDEQKAKIVKEIPAGRLGSPEDIAAAVSFLSSSLSNYITGQVLTVDGGLVI</sequence>
<organism evidence="9 10">
    <name type="scientific">Capsulimonas corticalis</name>
    <dbReference type="NCBI Taxonomy" id="2219043"/>
    <lineage>
        <taxon>Bacteria</taxon>
        <taxon>Bacillati</taxon>
        <taxon>Armatimonadota</taxon>
        <taxon>Armatimonadia</taxon>
        <taxon>Capsulimonadales</taxon>
        <taxon>Capsulimonadaceae</taxon>
        <taxon>Capsulimonas</taxon>
    </lineage>
</organism>
<dbReference type="PANTHER" id="PTHR42879:SF2">
    <property type="entry name" value="3-OXOACYL-[ACYL-CARRIER-PROTEIN] REDUCTASE FABG"/>
    <property type="match status" value="1"/>
</dbReference>
<dbReference type="Pfam" id="PF13561">
    <property type="entry name" value="adh_short_C2"/>
    <property type="match status" value="1"/>
</dbReference>
<dbReference type="FunCoup" id="A0A402CXL9">
    <property type="interactions" value="501"/>
</dbReference>
<dbReference type="InterPro" id="IPR020904">
    <property type="entry name" value="Sc_DH/Rdtase_CS"/>
</dbReference>
<dbReference type="SUPFAM" id="SSF51735">
    <property type="entry name" value="NAD(P)-binding Rossmann-fold domains"/>
    <property type="match status" value="1"/>
</dbReference>
<feature type="domain" description="Ketoreductase" evidence="8">
    <location>
        <begin position="16"/>
        <end position="195"/>
    </location>
</feature>
<keyword evidence="7" id="KW-0275">Fatty acid biosynthesis</keyword>
<comment type="pathway">
    <text evidence="1 7">Lipid metabolism; fatty acid biosynthesis.</text>
</comment>
<dbReference type="Proteomes" id="UP000287394">
    <property type="component" value="Chromosome"/>
</dbReference>
<keyword evidence="7" id="KW-0444">Lipid biosynthesis</keyword>
<keyword evidence="4 7" id="KW-0521">NADP</keyword>
<dbReference type="AlphaFoldDB" id="A0A402CXL9"/>
<evidence type="ECO:0000256" key="2">
    <source>
        <dbReference type="ARBA" id="ARBA00006484"/>
    </source>
</evidence>
<proteinExistence type="inferred from homology"/>
<dbReference type="GO" id="GO:0004316">
    <property type="term" value="F:3-oxoacyl-[acyl-carrier-protein] reductase (NADPH) activity"/>
    <property type="evidence" value="ECO:0007669"/>
    <property type="project" value="UniProtKB-UniRule"/>
</dbReference>
<comment type="catalytic activity">
    <reaction evidence="6 7">
        <text>a (3R)-hydroxyacyl-[ACP] + NADP(+) = a 3-oxoacyl-[ACP] + NADPH + H(+)</text>
        <dbReference type="Rhea" id="RHEA:17397"/>
        <dbReference type="Rhea" id="RHEA-COMP:9916"/>
        <dbReference type="Rhea" id="RHEA-COMP:9945"/>
        <dbReference type="ChEBI" id="CHEBI:15378"/>
        <dbReference type="ChEBI" id="CHEBI:57783"/>
        <dbReference type="ChEBI" id="CHEBI:58349"/>
        <dbReference type="ChEBI" id="CHEBI:78776"/>
        <dbReference type="ChEBI" id="CHEBI:78827"/>
        <dbReference type="EC" id="1.1.1.100"/>
    </reaction>
</comment>
<dbReference type="SMART" id="SM00822">
    <property type="entry name" value="PKS_KR"/>
    <property type="match status" value="1"/>
</dbReference>
<evidence type="ECO:0000256" key="1">
    <source>
        <dbReference type="ARBA" id="ARBA00005194"/>
    </source>
</evidence>
<evidence type="ECO:0000259" key="8">
    <source>
        <dbReference type="SMART" id="SM00822"/>
    </source>
</evidence>
<dbReference type="PRINTS" id="PR00081">
    <property type="entry name" value="GDHRDH"/>
</dbReference>
<dbReference type="FunFam" id="3.40.50.720:FF:000115">
    <property type="entry name" value="3-oxoacyl-[acyl-carrier-protein] reductase FabG"/>
    <property type="match status" value="1"/>
</dbReference>
<gene>
    <name evidence="9" type="primary">fabG_4</name>
    <name evidence="9" type="ORF">CCAX7_42910</name>
</gene>
<dbReference type="EC" id="1.1.1.100" evidence="3 7"/>
<keyword evidence="5 7" id="KW-0560">Oxidoreductase</keyword>
<dbReference type="InterPro" id="IPR002347">
    <property type="entry name" value="SDR_fam"/>
</dbReference>
<reference evidence="9 10" key="1">
    <citation type="journal article" date="2019" name="Int. J. Syst. Evol. Microbiol.">
        <title>Capsulimonas corticalis gen. nov., sp. nov., an aerobic capsulated bacterium, of a novel bacterial order, Capsulimonadales ord. nov., of the class Armatimonadia of the phylum Armatimonadetes.</title>
        <authorList>
            <person name="Li J."/>
            <person name="Kudo C."/>
            <person name="Tonouchi A."/>
        </authorList>
    </citation>
    <scope>NUCLEOTIDE SEQUENCE [LARGE SCALE GENOMIC DNA]</scope>
    <source>
        <strain evidence="9 10">AX-7</strain>
    </source>
</reference>
<comment type="subunit">
    <text evidence="7">Homotetramer.</text>
</comment>
<dbReference type="NCBIfam" id="TIGR01830">
    <property type="entry name" value="3oxo_ACP_reduc"/>
    <property type="match status" value="1"/>
</dbReference>
<dbReference type="InterPro" id="IPR011284">
    <property type="entry name" value="3oxo_ACP_reduc"/>
</dbReference>
<evidence type="ECO:0000256" key="3">
    <source>
        <dbReference type="ARBA" id="ARBA00012948"/>
    </source>
</evidence>
<keyword evidence="7" id="KW-0443">Lipid metabolism</keyword>
<dbReference type="KEGG" id="ccot:CCAX7_42910"/>